<gene>
    <name evidence="2" type="ORF">TGAMA5MH_05799</name>
</gene>
<evidence type="ECO:0000313" key="3">
    <source>
        <dbReference type="Proteomes" id="UP000236546"/>
    </source>
</evidence>
<feature type="region of interest" description="Disordered" evidence="1">
    <location>
        <begin position="31"/>
        <end position="72"/>
    </location>
</feature>
<dbReference type="Proteomes" id="UP000236546">
    <property type="component" value="Unassembled WGS sequence"/>
</dbReference>
<comment type="caution">
    <text evidence="2">The sequence shown here is derived from an EMBL/GenBank/DDBJ whole genome shotgun (WGS) entry which is preliminary data.</text>
</comment>
<reference evidence="2 3" key="1">
    <citation type="submission" date="2017-02" db="EMBL/GenBank/DDBJ databases">
        <title>Genomes of Trichoderma spp. with biocontrol activity.</title>
        <authorList>
            <person name="Gardiner D."/>
            <person name="Kazan K."/>
            <person name="Vos C."/>
            <person name="Harvey P."/>
        </authorList>
    </citation>
    <scope>NUCLEOTIDE SEQUENCE [LARGE SCALE GENOMIC DNA]</scope>
    <source>
        <strain evidence="2 3">A5MH</strain>
    </source>
</reference>
<name>A0A2K0T9B1_9HYPO</name>
<protein>
    <submittedName>
        <fullName evidence="2">Uncharacterized protein</fullName>
    </submittedName>
</protein>
<proteinExistence type="predicted"/>
<accession>A0A2K0T9B1</accession>
<organism evidence="2 3">
    <name type="scientific">Trichoderma gamsii</name>
    <dbReference type="NCBI Taxonomy" id="398673"/>
    <lineage>
        <taxon>Eukaryota</taxon>
        <taxon>Fungi</taxon>
        <taxon>Dikarya</taxon>
        <taxon>Ascomycota</taxon>
        <taxon>Pezizomycotina</taxon>
        <taxon>Sordariomycetes</taxon>
        <taxon>Hypocreomycetidae</taxon>
        <taxon>Hypocreales</taxon>
        <taxon>Hypocreaceae</taxon>
        <taxon>Trichoderma</taxon>
    </lineage>
</organism>
<dbReference type="EMBL" id="MTYH01000051">
    <property type="protein sequence ID" value="PNP42118.1"/>
    <property type="molecule type" value="Genomic_DNA"/>
</dbReference>
<dbReference type="AlphaFoldDB" id="A0A2K0T9B1"/>
<evidence type="ECO:0000313" key="2">
    <source>
        <dbReference type="EMBL" id="PNP42118.1"/>
    </source>
</evidence>
<evidence type="ECO:0000256" key="1">
    <source>
        <dbReference type="SAM" id="MobiDB-lite"/>
    </source>
</evidence>
<sequence>MRTTQMLADEAIQAQHGARRTALDKDWQGLWTDTVPSGQRGERSGRGAPLERSNGWPRRALAKPPIGGTPKG</sequence>